<sequence>MPDDDLVTAPAVSIRRLEHTDELDALEPLWLALHRHHRTVLPDRLLVADDAVSWQRRRDVYRGWLDSGTALALVAERDGHLVGYAFAHVIDGPDETFAVGRRYAELYSLSIAPEARGGGIGTRLLDELDRELAAASIVDLVVAVMTGNHAARRFYERRGLRAVETHYWRIATEAPDSGGRAGESHMGDSTGR</sequence>
<reference evidence="4" key="1">
    <citation type="submission" date="2022-10" db="EMBL/GenBank/DDBJ databases">
        <title>The WGS of Solirubrobacter ginsenosidimutans DSM 21036.</title>
        <authorList>
            <person name="Jiang Z."/>
        </authorList>
    </citation>
    <scope>NUCLEOTIDE SEQUENCE</scope>
    <source>
        <strain evidence="4">DSM 21036</strain>
    </source>
</reference>
<dbReference type="InterPro" id="IPR000182">
    <property type="entry name" value="GNAT_dom"/>
</dbReference>
<keyword evidence="2" id="KW-0012">Acyltransferase</keyword>
<comment type="caution">
    <text evidence="4">The sequence shown here is derived from an EMBL/GenBank/DDBJ whole genome shotgun (WGS) entry which is preliminary data.</text>
</comment>
<dbReference type="Proteomes" id="UP001149140">
    <property type="component" value="Unassembled WGS sequence"/>
</dbReference>
<evidence type="ECO:0000256" key="2">
    <source>
        <dbReference type="ARBA" id="ARBA00023315"/>
    </source>
</evidence>
<organism evidence="4 5">
    <name type="scientific">Solirubrobacter ginsenosidimutans</name>
    <dbReference type="NCBI Taxonomy" id="490573"/>
    <lineage>
        <taxon>Bacteria</taxon>
        <taxon>Bacillati</taxon>
        <taxon>Actinomycetota</taxon>
        <taxon>Thermoleophilia</taxon>
        <taxon>Solirubrobacterales</taxon>
        <taxon>Solirubrobacteraceae</taxon>
        <taxon>Solirubrobacter</taxon>
    </lineage>
</organism>
<dbReference type="AlphaFoldDB" id="A0A9X3S2Q8"/>
<evidence type="ECO:0000259" key="3">
    <source>
        <dbReference type="PROSITE" id="PS51186"/>
    </source>
</evidence>
<dbReference type="PANTHER" id="PTHR43877">
    <property type="entry name" value="AMINOALKYLPHOSPHONATE N-ACETYLTRANSFERASE-RELATED-RELATED"/>
    <property type="match status" value="1"/>
</dbReference>
<dbReference type="InterPro" id="IPR016181">
    <property type="entry name" value="Acyl_CoA_acyltransferase"/>
</dbReference>
<protein>
    <submittedName>
        <fullName evidence="4">GNAT family N-acetyltransferase</fullName>
    </submittedName>
</protein>
<dbReference type="SUPFAM" id="SSF55729">
    <property type="entry name" value="Acyl-CoA N-acyltransferases (Nat)"/>
    <property type="match status" value="1"/>
</dbReference>
<dbReference type="CDD" id="cd04301">
    <property type="entry name" value="NAT_SF"/>
    <property type="match status" value="1"/>
</dbReference>
<gene>
    <name evidence="4" type="ORF">OM076_01275</name>
</gene>
<keyword evidence="1" id="KW-0808">Transferase</keyword>
<dbReference type="RefSeq" id="WP_270037484.1">
    <property type="nucleotide sequence ID" value="NZ_JAPDOD010000001.1"/>
</dbReference>
<dbReference type="PROSITE" id="PS51186">
    <property type="entry name" value="GNAT"/>
    <property type="match status" value="1"/>
</dbReference>
<dbReference type="EMBL" id="JAPDOD010000001">
    <property type="protein sequence ID" value="MDA0158878.1"/>
    <property type="molecule type" value="Genomic_DNA"/>
</dbReference>
<evidence type="ECO:0000313" key="5">
    <source>
        <dbReference type="Proteomes" id="UP001149140"/>
    </source>
</evidence>
<keyword evidence="5" id="KW-1185">Reference proteome</keyword>
<dbReference type="InterPro" id="IPR050832">
    <property type="entry name" value="Bact_Acetyltransf"/>
</dbReference>
<dbReference type="Pfam" id="PF00583">
    <property type="entry name" value="Acetyltransf_1"/>
    <property type="match status" value="1"/>
</dbReference>
<evidence type="ECO:0000256" key="1">
    <source>
        <dbReference type="ARBA" id="ARBA00022679"/>
    </source>
</evidence>
<accession>A0A9X3S2Q8</accession>
<dbReference type="GO" id="GO:0016747">
    <property type="term" value="F:acyltransferase activity, transferring groups other than amino-acyl groups"/>
    <property type="evidence" value="ECO:0007669"/>
    <property type="project" value="InterPro"/>
</dbReference>
<evidence type="ECO:0000313" key="4">
    <source>
        <dbReference type="EMBL" id="MDA0158878.1"/>
    </source>
</evidence>
<proteinExistence type="predicted"/>
<feature type="domain" description="N-acetyltransferase" evidence="3">
    <location>
        <begin position="12"/>
        <end position="175"/>
    </location>
</feature>
<name>A0A9X3S2Q8_9ACTN</name>
<dbReference type="Gene3D" id="3.40.630.30">
    <property type="match status" value="1"/>
</dbReference>